<evidence type="ECO:0000313" key="2">
    <source>
        <dbReference type="EMBL" id="KAL0082928.1"/>
    </source>
</evidence>
<evidence type="ECO:0000256" key="1">
    <source>
        <dbReference type="SAM" id="Phobius"/>
    </source>
</evidence>
<evidence type="ECO:0000313" key="3">
    <source>
        <dbReference type="Proteomes" id="UP001448207"/>
    </source>
</evidence>
<dbReference type="EMBL" id="JBCLYO010000014">
    <property type="protein sequence ID" value="KAL0082928.1"/>
    <property type="molecule type" value="Genomic_DNA"/>
</dbReference>
<keyword evidence="1" id="KW-1133">Transmembrane helix</keyword>
<dbReference type="Proteomes" id="UP001448207">
    <property type="component" value="Unassembled WGS sequence"/>
</dbReference>
<keyword evidence="1" id="KW-0472">Membrane</keyword>
<gene>
    <name evidence="2" type="ORF">J3Q64DRAFT_1750731</name>
</gene>
<accession>A0ABR3AYN4</accession>
<comment type="caution">
    <text evidence="2">The sequence shown here is derived from an EMBL/GenBank/DDBJ whole genome shotgun (WGS) entry which is preliminary data.</text>
</comment>
<reference evidence="2 3" key="1">
    <citation type="submission" date="2024-04" db="EMBL/GenBank/DDBJ databases">
        <title>Symmetric and asymmetric DNA N6-adenine methylation regulates different biological responses in Mucorales.</title>
        <authorList>
            <consortium name="Lawrence Berkeley National Laboratory"/>
            <person name="Lax C."/>
            <person name="Mondo S.J."/>
            <person name="Osorio-Concepcion M."/>
            <person name="Muszewska A."/>
            <person name="Corrochano-Luque M."/>
            <person name="Gutierrez G."/>
            <person name="Riley R."/>
            <person name="Lipzen A."/>
            <person name="Guo J."/>
            <person name="Hundley H."/>
            <person name="Amirebrahimi M."/>
            <person name="Ng V."/>
            <person name="Lorenzo-Gutierrez D."/>
            <person name="Binder U."/>
            <person name="Yang J."/>
            <person name="Song Y."/>
            <person name="Canovas D."/>
            <person name="Navarro E."/>
            <person name="Freitag M."/>
            <person name="Gabaldon T."/>
            <person name="Grigoriev I.V."/>
            <person name="Corrochano L.M."/>
            <person name="Nicolas F.E."/>
            <person name="Garre V."/>
        </authorList>
    </citation>
    <scope>NUCLEOTIDE SEQUENCE [LARGE SCALE GENOMIC DNA]</scope>
    <source>
        <strain evidence="2 3">L51</strain>
    </source>
</reference>
<keyword evidence="3" id="KW-1185">Reference proteome</keyword>
<name>A0ABR3AYN4_PHYBL</name>
<protein>
    <submittedName>
        <fullName evidence="2">Uncharacterized protein</fullName>
    </submittedName>
</protein>
<proteinExistence type="predicted"/>
<feature type="transmembrane region" description="Helical" evidence="1">
    <location>
        <begin position="6"/>
        <end position="25"/>
    </location>
</feature>
<feature type="transmembrane region" description="Helical" evidence="1">
    <location>
        <begin position="37"/>
        <end position="58"/>
    </location>
</feature>
<sequence length="64" mass="7246">MKLCPIVDALCLHIITTTFCLHGVFLKLTGRCLRSVAITLVPCFDIYSNTLTFFYIIARFCNSL</sequence>
<organism evidence="2 3">
    <name type="scientific">Phycomyces blakesleeanus</name>
    <dbReference type="NCBI Taxonomy" id="4837"/>
    <lineage>
        <taxon>Eukaryota</taxon>
        <taxon>Fungi</taxon>
        <taxon>Fungi incertae sedis</taxon>
        <taxon>Mucoromycota</taxon>
        <taxon>Mucoromycotina</taxon>
        <taxon>Mucoromycetes</taxon>
        <taxon>Mucorales</taxon>
        <taxon>Phycomycetaceae</taxon>
        <taxon>Phycomyces</taxon>
    </lineage>
</organism>
<keyword evidence="1" id="KW-0812">Transmembrane</keyword>